<accession>A0A3S0JGP0</accession>
<sequence length="402" mass="43251">MTDSAPKPVKYPTIHMQAGRERRVQHGHPWVYSNEVQMDAAAKAVAPGSPVRLLEASGKPLGIAAFNPHTLIAARLLSPDPAARIDEGFFADRLGRALALRQRLFDRPFYRVVHAEADGLPGLIVDRFDDVVTVQANSVFMDRHIDAVLAAIDSVLAPRALILRNDGTQRALEGLAEETRLVKGVIDGPIRLEENGVTFFANPLDGQKTGWFYDQRDNRAFIASLAKGGRAIDFYSYNGGFGVQCAVAGATSVVAVDRSALALENAARAAAANGVADRFEARRADAFQEMERLDAAGERFEVVIADPPAFVKAKKDLGAGCRAYRKMARLAARITAPGGFLLCGSCSHNVDPPTFAEQVARGLNDAGRTGRILRSAGAGPDHPVHPNLPESAYLKAIVLQLD</sequence>
<feature type="domain" description="RlmI-like PUA" evidence="8">
    <location>
        <begin position="14"/>
        <end position="78"/>
    </location>
</feature>
<keyword evidence="10" id="KW-1185">Reference proteome</keyword>
<dbReference type="InterPro" id="IPR019614">
    <property type="entry name" value="SAM-dep_methyl-trfase"/>
</dbReference>
<feature type="domain" description="S-adenosylmethionine-dependent methyltransferase" evidence="7">
    <location>
        <begin position="193"/>
        <end position="363"/>
    </location>
</feature>
<dbReference type="InterPro" id="IPR041532">
    <property type="entry name" value="RlmI-like_PUA"/>
</dbReference>
<proteinExistence type="inferred from homology"/>
<dbReference type="RefSeq" id="WP_126617729.1">
    <property type="nucleotide sequence ID" value="NZ_JBHUCY010000015.1"/>
</dbReference>
<dbReference type="SUPFAM" id="SSF53335">
    <property type="entry name" value="S-adenosyl-L-methionine-dependent methyltransferases"/>
    <property type="match status" value="1"/>
</dbReference>
<evidence type="ECO:0000259" key="8">
    <source>
        <dbReference type="Pfam" id="PF17785"/>
    </source>
</evidence>
<dbReference type="SUPFAM" id="SSF88697">
    <property type="entry name" value="PUA domain-like"/>
    <property type="match status" value="1"/>
</dbReference>
<dbReference type="OrthoDB" id="9805492at2"/>
<dbReference type="InterPro" id="IPR015947">
    <property type="entry name" value="PUA-like_sf"/>
</dbReference>
<dbReference type="PANTHER" id="PTHR42873:SF1">
    <property type="entry name" value="S-ADENOSYLMETHIONINE-DEPENDENT METHYLTRANSFERASE DOMAIN-CONTAINING PROTEIN"/>
    <property type="match status" value="1"/>
</dbReference>
<dbReference type="Gene3D" id="2.30.130.10">
    <property type="entry name" value="PUA domain"/>
    <property type="match status" value="1"/>
</dbReference>
<dbReference type="InterPro" id="IPR036974">
    <property type="entry name" value="PUA_sf"/>
</dbReference>
<dbReference type="AlphaFoldDB" id="A0A3S0JGP0"/>
<dbReference type="CDD" id="cd02440">
    <property type="entry name" value="AdoMet_MTases"/>
    <property type="match status" value="1"/>
</dbReference>
<dbReference type="GO" id="GO:0003723">
    <property type="term" value="F:RNA binding"/>
    <property type="evidence" value="ECO:0007669"/>
    <property type="project" value="InterPro"/>
</dbReference>
<evidence type="ECO:0000313" key="9">
    <source>
        <dbReference type="EMBL" id="RTR17881.1"/>
    </source>
</evidence>
<keyword evidence="5" id="KW-0949">S-adenosyl-L-methionine</keyword>
<dbReference type="GO" id="GO:0032259">
    <property type="term" value="P:methylation"/>
    <property type="evidence" value="ECO:0007669"/>
    <property type="project" value="UniProtKB-KW"/>
</dbReference>
<evidence type="ECO:0000256" key="6">
    <source>
        <dbReference type="ARBA" id="ARBA00038091"/>
    </source>
</evidence>
<keyword evidence="3 9" id="KW-0489">Methyltransferase</keyword>
<evidence type="ECO:0000256" key="2">
    <source>
        <dbReference type="ARBA" id="ARBA00022490"/>
    </source>
</evidence>
<dbReference type="EMBL" id="RXMA01000017">
    <property type="protein sequence ID" value="RTR17881.1"/>
    <property type="molecule type" value="Genomic_DNA"/>
</dbReference>
<dbReference type="Pfam" id="PF17785">
    <property type="entry name" value="PUA_3"/>
    <property type="match status" value="1"/>
</dbReference>
<reference evidence="9 10" key="1">
    <citation type="submission" date="2018-12" db="EMBL/GenBank/DDBJ databases">
        <authorList>
            <person name="Yang Y."/>
        </authorList>
    </citation>
    <scope>NUCLEOTIDE SEQUENCE [LARGE SCALE GENOMIC DNA]</scope>
    <source>
        <strain evidence="9 10">L-25-5w-1</strain>
    </source>
</reference>
<comment type="similarity">
    <text evidence="6">Belongs to the methyltransferase superfamily. RlmI family.</text>
</comment>
<dbReference type="CDD" id="cd11572">
    <property type="entry name" value="RlmI_M_like"/>
    <property type="match status" value="1"/>
</dbReference>
<evidence type="ECO:0000259" key="7">
    <source>
        <dbReference type="Pfam" id="PF10672"/>
    </source>
</evidence>
<evidence type="ECO:0000256" key="3">
    <source>
        <dbReference type="ARBA" id="ARBA00022603"/>
    </source>
</evidence>
<dbReference type="Gene3D" id="3.30.750.80">
    <property type="entry name" value="RNA methyltransferase domain (HRMD) like"/>
    <property type="match status" value="1"/>
</dbReference>
<gene>
    <name evidence="9" type="ORF">EJ903_17285</name>
</gene>
<name>A0A3S0JGP0_9PROT</name>
<evidence type="ECO:0000256" key="1">
    <source>
        <dbReference type="ARBA" id="ARBA00004496"/>
    </source>
</evidence>
<dbReference type="Gene3D" id="3.40.50.150">
    <property type="entry name" value="Vaccinia Virus protein VP39"/>
    <property type="match status" value="1"/>
</dbReference>
<dbReference type="InterPro" id="IPR029063">
    <property type="entry name" value="SAM-dependent_MTases_sf"/>
</dbReference>
<dbReference type="PROSITE" id="PS50890">
    <property type="entry name" value="PUA"/>
    <property type="match status" value="1"/>
</dbReference>
<comment type="caution">
    <text evidence="9">The sequence shown here is derived from an EMBL/GenBank/DDBJ whole genome shotgun (WGS) entry which is preliminary data.</text>
</comment>
<dbReference type="Pfam" id="PF10672">
    <property type="entry name" value="Methyltrans_SAM"/>
    <property type="match status" value="1"/>
</dbReference>
<dbReference type="Proteomes" id="UP000277007">
    <property type="component" value="Unassembled WGS sequence"/>
</dbReference>
<evidence type="ECO:0000256" key="5">
    <source>
        <dbReference type="ARBA" id="ARBA00022691"/>
    </source>
</evidence>
<dbReference type="CDD" id="cd21153">
    <property type="entry name" value="PUA_RlmI"/>
    <property type="match status" value="1"/>
</dbReference>
<keyword evidence="4 9" id="KW-0808">Transferase</keyword>
<dbReference type="PANTHER" id="PTHR42873">
    <property type="entry name" value="RIBOSOMAL RNA LARGE SUBUNIT METHYLTRANSFERASE"/>
    <property type="match status" value="1"/>
</dbReference>
<evidence type="ECO:0000256" key="4">
    <source>
        <dbReference type="ARBA" id="ARBA00022679"/>
    </source>
</evidence>
<organism evidence="9 10">
    <name type="scientific">Azospirillum griseum</name>
    <dbReference type="NCBI Taxonomy" id="2496639"/>
    <lineage>
        <taxon>Bacteria</taxon>
        <taxon>Pseudomonadati</taxon>
        <taxon>Pseudomonadota</taxon>
        <taxon>Alphaproteobacteria</taxon>
        <taxon>Rhodospirillales</taxon>
        <taxon>Azospirillaceae</taxon>
        <taxon>Azospirillum</taxon>
    </lineage>
</organism>
<dbReference type="GO" id="GO:0008168">
    <property type="term" value="F:methyltransferase activity"/>
    <property type="evidence" value="ECO:0007669"/>
    <property type="project" value="UniProtKB-KW"/>
</dbReference>
<comment type="subcellular location">
    <subcellularLocation>
        <location evidence="1">Cytoplasm</location>
    </subcellularLocation>
</comment>
<evidence type="ECO:0000313" key="10">
    <source>
        <dbReference type="Proteomes" id="UP000277007"/>
    </source>
</evidence>
<keyword evidence="2" id="KW-0963">Cytoplasm</keyword>
<protein>
    <submittedName>
        <fullName evidence="9">Class I SAM-dependent rRNA methyltransferase</fullName>
    </submittedName>
</protein>
<dbReference type="GO" id="GO:0005737">
    <property type="term" value="C:cytoplasm"/>
    <property type="evidence" value="ECO:0007669"/>
    <property type="project" value="UniProtKB-SubCell"/>
</dbReference>